<name>A0AAD6SDQ6_9AGAR</name>
<organism evidence="1 2">
    <name type="scientific">Mycena alexandri</name>
    <dbReference type="NCBI Taxonomy" id="1745969"/>
    <lineage>
        <taxon>Eukaryota</taxon>
        <taxon>Fungi</taxon>
        <taxon>Dikarya</taxon>
        <taxon>Basidiomycota</taxon>
        <taxon>Agaricomycotina</taxon>
        <taxon>Agaricomycetes</taxon>
        <taxon>Agaricomycetidae</taxon>
        <taxon>Agaricales</taxon>
        <taxon>Marasmiineae</taxon>
        <taxon>Mycenaceae</taxon>
        <taxon>Mycena</taxon>
    </lineage>
</organism>
<dbReference type="AlphaFoldDB" id="A0AAD6SDQ6"/>
<accession>A0AAD6SDQ6</accession>
<keyword evidence="2" id="KW-1185">Reference proteome</keyword>
<proteinExistence type="predicted"/>
<reference evidence="1" key="1">
    <citation type="submission" date="2023-03" db="EMBL/GenBank/DDBJ databases">
        <title>Massive genome expansion in bonnet fungi (Mycena s.s.) driven by repeated elements and novel gene families across ecological guilds.</title>
        <authorList>
            <consortium name="Lawrence Berkeley National Laboratory"/>
            <person name="Harder C.B."/>
            <person name="Miyauchi S."/>
            <person name="Viragh M."/>
            <person name="Kuo A."/>
            <person name="Thoen E."/>
            <person name="Andreopoulos B."/>
            <person name="Lu D."/>
            <person name="Skrede I."/>
            <person name="Drula E."/>
            <person name="Henrissat B."/>
            <person name="Morin E."/>
            <person name="Kohler A."/>
            <person name="Barry K."/>
            <person name="LaButti K."/>
            <person name="Morin E."/>
            <person name="Salamov A."/>
            <person name="Lipzen A."/>
            <person name="Mereny Z."/>
            <person name="Hegedus B."/>
            <person name="Baldrian P."/>
            <person name="Stursova M."/>
            <person name="Weitz H."/>
            <person name="Taylor A."/>
            <person name="Grigoriev I.V."/>
            <person name="Nagy L.G."/>
            <person name="Martin F."/>
            <person name="Kauserud H."/>
        </authorList>
    </citation>
    <scope>NUCLEOTIDE SEQUENCE</scope>
    <source>
        <strain evidence="1">CBHHK200</strain>
    </source>
</reference>
<comment type="caution">
    <text evidence="1">The sequence shown here is derived from an EMBL/GenBank/DDBJ whole genome shotgun (WGS) entry which is preliminary data.</text>
</comment>
<sequence>MSCFAEYINVKRKNRKKIINKVGVGGRDGGRGRQGDVREWRRAPVMAVALGTESAVTTAAVTTAAVTTAAVTGDEDGGEGGWPPSIWFPAFFASWTLQLLKPSTFHVNELKHRIEAYPTGTRFKFIVEFKARICSAFKCQHLHARTSECVNVCVPWSTERAPECWVSASDQRALTFDKFIVALYNAKQCLKMRQSPAKPSQRGNATTFAENLTTPEQDQQISPERGLMVRSFNLSEYLYYPLDHHATYWPWSLSQHPIKPDLIWVNNAETPKNT</sequence>
<dbReference type="EMBL" id="JARJCM010000159">
    <property type="protein sequence ID" value="KAJ7025098.1"/>
    <property type="molecule type" value="Genomic_DNA"/>
</dbReference>
<gene>
    <name evidence="1" type="ORF">C8F04DRAFT_1191792</name>
</gene>
<evidence type="ECO:0000313" key="1">
    <source>
        <dbReference type="EMBL" id="KAJ7025098.1"/>
    </source>
</evidence>
<dbReference type="Proteomes" id="UP001218188">
    <property type="component" value="Unassembled WGS sequence"/>
</dbReference>
<evidence type="ECO:0000313" key="2">
    <source>
        <dbReference type="Proteomes" id="UP001218188"/>
    </source>
</evidence>
<protein>
    <submittedName>
        <fullName evidence="1">Uncharacterized protein</fullName>
    </submittedName>
</protein>